<dbReference type="EMBL" id="JADIMT010000090">
    <property type="protein sequence ID" value="MBO8436833.1"/>
    <property type="molecule type" value="Genomic_DNA"/>
</dbReference>
<organism evidence="7 8">
    <name type="scientific">Candidatus Ornithospirochaeta stercoripullorum</name>
    <dbReference type="NCBI Taxonomy" id="2840899"/>
    <lineage>
        <taxon>Bacteria</taxon>
        <taxon>Pseudomonadati</taxon>
        <taxon>Spirochaetota</taxon>
        <taxon>Spirochaetia</taxon>
        <taxon>Spirochaetales</taxon>
        <taxon>Spirochaetaceae</taxon>
        <taxon>Spirochaetaceae incertae sedis</taxon>
        <taxon>Candidatus Ornithospirochaeta</taxon>
    </lineage>
</organism>
<reference evidence="7" key="1">
    <citation type="submission" date="2020-10" db="EMBL/GenBank/DDBJ databases">
        <authorList>
            <person name="Gilroy R."/>
        </authorList>
    </citation>
    <scope>NUCLEOTIDE SEQUENCE</scope>
    <source>
        <strain evidence="7">7293</strain>
    </source>
</reference>
<dbReference type="InterPro" id="IPR050596">
    <property type="entry name" value="AspAT/PAT-like"/>
</dbReference>
<name>A0A9D9E0E0_9SPIO</name>
<evidence type="ECO:0000256" key="3">
    <source>
        <dbReference type="ARBA" id="ARBA00022576"/>
    </source>
</evidence>
<dbReference type="InterPro" id="IPR004839">
    <property type="entry name" value="Aminotransferase_I/II_large"/>
</dbReference>
<keyword evidence="3 7" id="KW-0032">Aminotransferase</keyword>
<dbReference type="GO" id="GO:0006520">
    <property type="term" value="P:amino acid metabolic process"/>
    <property type="evidence" value="ECO:0007669"/>
    <property type="project" value="InterPro"/>
</dbReference>
<evidence type="ECO:0000256" key="2">
    <source>
        <dbReference type="ARBA" id="ARBA00007441"/>
    </source>
</evidence>
<sequence length="433" mass="48260">MNILAEELNRTLSDSVAYGFLSPTGRRMYFPKGIVAQSDEAKEKAKKYNATVGLATKNGEPFYLSDIWSTFKEDVFRPSQIFSYAPGGGDKKLRALWRDSLVEKNPTLKGKRFSLPIVTGGLTHAISMAARLFVAEGDEVVCPDLFWDNYDLIFRDLIGAEPVLFPFYGEHGGFNIEGMKKALLSVKGDRARIILNFPNNPTGYTPSVEEAKEIVNAVVSVAETGKKILVISDDAYFGLFFEDGTEKQSLFSYFADAHENIFAIKGDAATKEEMVWGFRVGFITYASKGFTDVHLDALTKKTLGLIRCTVSNCDRPGQSLIVEAIERGSHYNEDKAALFAEMKKRYTIVHKAVKKHENESLLTPYAFNSGYFMAFDTHGKSAEDLRTYLLDKYQIGVINIMGGTLRVAYCSVEPEGLEELIDTIYQAAGEIWS</sequence>
<comment type="similarity">
    <text evidence="2">Belongs to the class-I pyridoxal-phosphate-dependent aminotransferase family.</text>
</comment>
<evidence type="ECO:0000313" key="7">
    <source>
        <dbReference type="EMBL" id="MBO8436833.1"/>
    </source>
</evidence>
<accession>A0A9D9E0E0</accession>
<dbReference type="GO" id="GO:0008483">
    <property type="term" value="F:transaminase activity"/>
    <property type="evidence" value="ECO:0007669"/>
    <property type="project" value="UniProtKB-KW"/>
</dbReference>
<dbReference type="GO" id="GO:0030170">
    <property type="term" value="F:pyridoxal phosphate binding"/>
    <property type="evidence" value="ECO:0007669"/>
    <property type="project" value="InterPro"/>
</dbReference>
<dbReference type="SUPFAM" id="SSF53383">
    <property type="entry name" value="PLP-dependent transferases"/>
    <property type="match status" value="1"/>
</dbReference>
<dbReference type="PANTHER" id="PTHR46383:SF1">
    <property type="entry name" value="ASPARTATE AMINOTRANSFERASE"/>
    <property type="match status" value="1"/>
</dbReference>
<evidence type="ECO:0000313" key="8">
    <source>
        <dbReference type="Proteomes" id="UP000823615"/>
    </source>
</evidence>
<evidence type="ECO:0000259" key="6">
    <source>
        <dbReference type="Pfam" id="PF00155"/>
    </source>
</evidence>
<comment type="caution">
    <text evidence="7">The sequence shown here is derived from an EMBL/GenBank/DDBJ whole genome shotgun (WGS) entry which is preliminary data.</text>
</comment>
<reference evidence="7" key="2">
    <citation type="journal article" date="2021" name="PeerJ">
        <title>Extensive microbial diversity within the chicken gut microbiome revealed by metagenomics and culture.</title>
        <authorList>
            <person name="Gilroy R."/>
            <person name="Ravi A."/>
            <person name="Getino M."/>
            <person name="Pursley I."/>
            <person name="Horton D.L."/>
            <person name="Alikhan N.F."/>
            <person name="Baker D."/>
            <person name="Gharbi K."/>
            <person name="Hall N."/>
            <person name="Watson M."/>
            <person name="Adriaenssens E.M."/>
            <person name="Foster-Nyarko E."/>
            <person name="Jarju S."/>
            <person name="Secka A."/>
            <person name="Antonio M."/>
            <person name="Oren A."/>
            <person name="Chaudhuri R.R."/>
            <person name="La Ragione R."/>
            <person name="Hildebrand F."/>
            <person name="Pallen M.J."/>
        </authorList>
    </citation>
    <scope>NUCLEOTIDE SEQUENCE</scope>
    <source>
        <strain evidence="7">7293</strain>
    </source>
</reference>
<keyword evidence="5" id="KW-0663">Pyridoxal phosphate</keyword>
<dbReference type="InterPro" id="IPR015424">
    <property type="entry name" value="PyrdxlP-dep_Trfase"/>
</dbReference>
<protein>
    <submittedName>
        <fullName evidence="7">Aminotransferase class I/II-fold pyridoxal phosphate-dependent enzyme</fullName>
    </submittedName>
</protein>
<comment type="cofactor">
    <cofactor evidence="1">
        <name>pyridoxal 5'-phosphate</name>
        <dbReference type="ChEBI" id="CHEBI:597326"/>
    </cofactor>
</comment>
<evidence type="ECO:0000256" key="4">
    <source>
        <dbReference type="ARBA" id="ARBA00022679"/>
    </source>
</evidence>
<dbReference type="PANTHER" id="PTHR46383">
    <property type="entry name" value="ASPARTATE AMINOTRANSFERASE"/>
    <property type="match status" value="1"/>
</dbReference>
<evidence type="ECO:0000256" key="1">
    <source>
        <dbReference type="ARBA" id="ARBA00001933"/>
    </source>
</evidence>
<dbReference type="Proteomes" id="UP000823615">
    <property type="component" value="Unassembled WGS sequence"/>
</dbReference>
<dbReference type="InterPro" id="IPR015422">
    <property type="entry name" value="PyrdxlP-dep_Trfase_small"/>
</dbReference>
<gene>
    <name evidence="7" type="ORF">IAA97_07645</name>
</gene>
<dbReference type="AlphaFoldDB" id="A0A9D9E0E0"/>
<feature type="domain" description="Aminotransferase class I/classII large" evidence="6">
    <location>
        <begin position="78"/>
        <end position="424"/>
    </location>
</feature>
<keyword evidence="4" id="KW-0808">Transferase</keyword>
<dbReference type="Gene3D" id="3.90.1150.10">
    <property type="entry name" value="Aspartate Aminotransferase, domain 1"/>
    <property type="match status" value="1"/>
</dbReference>
<dbReference type="InterPro" id="IPR015421">
    <property type="entry name" value="PyrdxlP-dep_Trfase_major"/>
</dbReference>
<evidence type="ECO:0000256" key="5">
    <source>
        <dbReference type="ARBA" id="ARBA00022898"/>
    </source>
</evidence>
<proteinExistence type="inferred from homology"/>
<dbReference type="Gene3D" id="3.40.640.10">
    <property type="entry name" value="Type I PLP-dependent aspartate aminotransferase-like (Major domain)"/>
    <property type="match status" value="1"/>
</dbReference>
<dbReference type="Pfam" id="PF00155">
    <property type="entry name" value="Aminotran_1_2"/>
    <property type="match status" value="1"/>
</dbReference>
<dbReference type="CDD" id="cd00609">
    <property type="entry name" value="AAT_like"/>
    <property type="match status" value="1"/>
</dbReference>
<dbReference type="NCBIfam" id="NF006388">
    <property type="entry name" value="PRK08637.1"/>
    <property type="match status" value="1"/>
</dbReference>